<accession>A0ABT9E875</accession>
<sequence>MTKPSGSPALPVTINQGPSADSPASDLPREWWPELVSWRRITTQRDIPQDCRSLVFYVEDAEATSDWLGYGSRASYLRDGLGVDPAMVDWALAGLKMCGADQPIPMADAVKLGKRGGQPGNDNAAKVRKDRPDGQRAPAYGTSAAYLKARIERDAPEIAARIHEYPSVAAAARAAGITVAKSDRVSLGEPADAAARIVETKGTDYARALADALLAQALAHNAYAGTAG</sequence>
<dbReference type="Proteomes" id="UP001243009">
    <property type="component" value="Unassembled WGS sequence"/>
</dbReference>
<keyword evidence="3" id="KW-1185">Reference proteome</keyword>
<comment type="caution">
    <text evidence="2">The sequence shown here is derived from an EMBL/GenBank/DDBJ whole genome shotgun (WGS) entry which is preliminary data.</text>
</comment>
<organism evidence="2 3">
    <name type="scientific">Paracraurococcus lichenis</name>
    <dbReference type="NCBI Taxonomy" id="3064888"/>
    <lineage>
        <taxon>Bacteria</taxon>
        <taxon>Pseudomonadati</taxon>
        <taxon>Pseudomonadota</taxon>
        <taxon>Alphaproteobacteria</taxon>
        <taxon>Acetobacterales</taxon>
        <taxon>Roseomonadaceae</taxon>
        <taxon>Paracraurococcus</taxon>
    </lineage>
</organism>
<evidence type="ECO:0000313" key="2">
    <source>
        <dbReference type="EMBL" id="MDO9712374.1"/>
    </source>
</evidence>
<evidence type="ECO:0000256" key="1">
    <source>
        <dbReference type="SAM" id="MobiDB-lite"/>
    </source>
</evidence>
<reference evidence="2 3" key="1">
    <citation type="submission" date="2023-08" db="EMBL/GenBank/DDBJ databases">
        <title>The draft genome sequence of Paracraurococcus sp. LOR1-02.</title>
        <authorList>
            <person name="Kingkaew E."/>
            <person name="Tanasupawat S."/>
        </authorList>
    </citation>
    <scope>NUCLEOTIDE SEQUENCE [LARGE SCALE GENOMIC DNA]</scope>
    <source>
        <strain evidence="2 3">LOR1-02</strain>
    </source>
</reference>
<feature type="region of interest" description="Disordered" evidence="1">
    <location>
        <begin position="113"/>
        <end position="136"/>
    </location>
</feature>
<protein>
    <submittedName>
        <fullName evidence="2">Uncharacterized protein</fullName>
    </submittedName>
</protein>
<name>A0ABT9E875_9PROT</name>
<evidence type="ECO:0000313" key="3">
    <source>
        <dbReference type="Proteomes" id="UP001243009"/>
    </source>
</evidence>
<dbReference type="RefSeq" id="WP_305107229.1">
    <property type="nucleotide sequence ID" value="NZ_JAUTWS010000046.1"/>
</dbReference>
<proteinExistence type="predicted"/>
<feature type="region of interest" description="Disordered" evidence="1">
    <location>
        <begin position="1"/>
        <end position="27"/>
    </location>
</feature>
<dbReference type="EMBL" id="JAUTWS010000046">
    <property type="protein sequence ID" value="MDO9712374.1"/>
    <property type="molecule type" value="Genomic_DNA"/>
</dbReference>
<gene>
    <name evidence="2" type="ORF">Q7A36_28790</name>
</gene>
<feature type="compositionally biased region" description="Basic and acidic residues" evidence="1">
    <location>
        <begin position="125"/>
        <end position="134"/>
    </location>
</feature>